<comment type="caution">
    <text evidence="1">The sequence shown here is derived from an EMBL/GenBank/DDBJ whole genome shotgun (WGS) entry which is preliminary data.</text>
</comment>
<dbReference type="RefSeq" id="WP_086803156.1">
    <property type="nucleotide sequence ID" value="NZ_CP119182.1"/>
</dbReference>
<dbReference type="AlphaFoldDB" id="A0A927L4Z6"/>
<dbReference type="EMBL" id="JACYXT010000008">
    <property type="protein sequence ID" value="MBD9725647.1"/>
    <property type="molecule type" value="Genomic_DNA"/>
</dbReference>
<evidence type="ECO:0000313" key="2">
    <source>
        <dbReference type="Proteomes" id="UP000661025"/>
    </source>
</evidence>
<evidence type="ECO:0000313" key="1">
    <source>
        <dbReference type="EMBL" id="MBD9725647.1"/>
    </source>
</evidence>
<dbReference type="Proteomes" id="UP000661025">
    <property type="component" value="Unassembled WGS sequence"/>
</dbReference>
<protein>
    <submittedName>
        <fullName evidence="1">Uncharacterized protein</fullName>
    </submittedName>
</protein>
<name>A0A927L4Z6_9ACTN</name>
<dbReference type="GeneID" id="79934514"/>
<gene>
    <name evidence="1" type="ORF">IHE70_20950</name>
</gene>
<sequence>MTEPKPYHRHAYPGVHTFQWSARAGDADRELTVSGTCPACQCAMTHSFGPVQPLIAKGAGFLGRRKKPDEPDVWNMSCACESYHQPRPAQRRGCGALLTLAPPPAHLTAEN</sequence>
<organism evidence="1 2">
    <name type="scientific">Streptomyces caniscabiei</name>
    <dbReference type="NCBI Taxonomy" id="2746961"/>
    <lineage>
        <taxon>Bacteria</taxon>
        <taxon>Bacillati</taxon>
        <taxon>Actinomycetota</taxon>
        <taxon>Actinomycetes</taxon>
        <taxon>Kitasatosporales</taxon>
        <taxon>Streptomycetaceae</taxon>
        <taxon>Streptomyces</taxon>
    </lineage>
</organism>
<proteinExistence type="predicted"/>
<reference evidence="1" key="1">
    <citation type="submission" date="2020-09" db="EMBL/GenBank/DDBJ databases">
        <title>Streptomyces canutascabiei sp. nov., which causes potato common scab and is distributed across the world.</title>
        <authorList>
            <person name="Nguyen H.P."/>
            <person name="Weisberg A.J."/>
            <person name="Chang J.H."/>
            <person name="Clarke C.R."/>
        </authorList>
    </citation>
    <scope>NUCLEOTIDE SEQUENCE</scope>
    <source>
        <strain evidence="1">ID-01-6.2a</strain>
    </source>
</reference>
<accession>A0A927L4Z6</accession>